<feature type="domain" description="3CxxC-type" evidence="4">
    <location>
        <begin position="51"/>
        <end position="149"/>
    </location>
</feature>
<evidence type="ECO:0000256" key="1">
    <source>
        <dbReference type="ARBA" id="ARBA00022723"/>
    </source>
</evidence>
<dbReference type="Proteomes" id="UP000077069">
    <property type="component" value="Unassembled WGS sequence"/>
</dbReference>
<keyword evidence="6" id="KW-1185">Reference proteome</keyword>
<dbReference type="RefSeq" id="XP_018028951.1">
    <property type="nucleotide sequence ID" value="XM_018183814.1"/>
</dbReference>
<dbReference type="GO" id="GO:0008270">
    <property type="term" value="F:zinc ion binding"/>
    <property type="evidence" value="ECO:0007669"/>
    <property type="project" value="UniProtKB-KW"/>
</dbReference>
<dbReference type="EMBL" id="KV441566">
    <property type="protein sequence ID" value="OAF98585.1"/>
    <property type="molecule type" value="Genomic_DNA"/>
</dbReference>
<dbReference type="OrthoDB" id="8121437at2759"/>
<keyword evidence="2" id="KW-0863">Zinc-finger</keyword>
<dbReference type="InParanoid" id="A0A177BTT9"/>
<accession>A0A177BTT9</accession>
<proteinExistence type="predicted"/>
<dbReference type="InterPro" id="IPR027377">
    <property type="entry name" value="ZAR1/RTP1-5-like_Znf-3CxxC"/>
</dbReference>
<organism evidence="5 6">
    <name type="scientific">Paraphaeosphaeria sporulosa</name>
    <dbReference type="NCBI Taxonomy" id="1460663"/>
    <lineage>
        <taxon>Eukaryota</taxon>
        <taxon>Fungi</taxon>
        <taxon>Dikarya</taxon>
        <taxon>Ascomycota</taxon>
        <taxon>Pezizomycotina</taxon>
        <taxon>Dothideomycetes</taxon>
        <taxon>Pleosporomycetidae</taxon>
        <taxon>Pleosporales</taxon>
        <taxon>Massarineae</taxon>
        <taxon>Didymosphaeriaceae</taxon>
        <taxon>Paraphaeosphaeria</taxon>
    </lineage>
</organism>
<dbReference type="AlphaFoldDB" id="A0A177BTT9"/>
<evidence type="ECO:0000259" key="4">
    <source>
        <dbReference type="SMART" id="SM01328"/>
    </source>
</evidence>
<dbReference type="Pfam" id="PF13695">
    <property type="entry name" value="Zn_ribbon_3CxxC"/>
    <property type="match status" value="1"/>
</dbReference>
<evidence type="ECO:0000256" key="2">
    <source>
        <dbReference type="ARBA" id="ARBA00022771"/>
    </source>
</evidence>
<keyword evidence="1" id="KW-0479">Metal-binding</keyword>
<dbReference type="SMART" id="SM01328">
    <property type="entry name" value="zf-3CxxC"/>
    <property type="match status" value="1"/>
</dbReference>
<evidence type="ECO:0000256" key="3">
    <source>
        <dbReference type="ARBA" id="ARBA00022833"/>
    </source>
</evidence>
<gene>
    <name evidence="5" type="ORF">CC84DRAFT_1234343</name>
</gene>
<dbReference type="STRING" id="1460663.A0A177BTT9"/>
<dbReference type="GeneID" id="28767300"/>
<evidence type="ECO:0000313" key="5">
    <source>
        <dbReference type="EMBL" id="OAF98585.1"/>
    </source>
</evidence>
<keyword evidence="3" id="KW-0862">Zinc</keyword>
<protein>
    <recommendedName>
        <fullName evidence="4">3CxxC-type domain-containing protein</fullName>
    </recommendedName>
</protein>
<sequence>MPPKKSKQVPKWSMHPQLHGDVSRLLAEDELHLSFYPNDSTSQCLKDYDTNIMGRFSCRNEACTASGWSSKKIATTIRLYSGGRYNARVYHQRCQQCNSLSQPWLDDSYAERIAYRLKKWHGVEMEAPEYRRKNVKPHHRALCEGCKAGHCSES</sequence>
<name>A0A177BTT9_9PLEO</name>
<reference evidence="5 6" key="1">
    <citation type="submission" date="2016-05" db="EMBL/GenBank/DDBJ databases">
        <title>Comparative analysis of secretome profiles of manganese(II)-oxidizing ascomycete fungi.</title>
        <authorList>
            <consortium name="DOE Joint Genome Institute"/>
            <person name="Zeiner C.A."/>
            <person name="Purvine S.O."/>
            <person name="Zink E.M."/>
            <person name="Wu S."/>
            <person name="Pasa-Tolic L."/>
            <person name="Chaput D.L."/>
            <person name="Haridas S."/>
            <person name="Grigoriev I.V."/>
            <person name="Santelli C.M."/>
            <person name="Hansel C.M."/>
        </authorList>
    </citation>
    <scope>NUCLEOTIDE SEQUENCE [LARGE SCALE GENOMIC DNA]</scope>
    <source>
        <strain evidence="5 6">AP3s5-JAC2a</strain>
    </source>
</reference>
<evidence type="ECO:0000313" key="6">
    <source>
        <dbReference type="Proteomes" id="UP000077069"/>
    </source>
</evidence>